<gene>
    <name evidence="1" type="ORF">CEXT_92011</name>
</gene>
<dbReference type="EMBL" id="BPLR01012740">
    <property type="protein sequence ID" value="GIY56208.1"/>
    <property type="molecule type" value="Genomic_DNA"/>
</dbReference>
<protein>
    <recommendedName>
        <fullName evidence="3">Apple domain-containing protein</fullName>
    </recommendedName>
</protein>
<name>A0AAV4UEG0_CAEEX</name>
<evidence type="ECO:0000313" key="2">
    <source>
        <dbReference type="Proteomes" id="UP001054945"/>
    </source>
</evidence>
<dbReference type="AlphaFoldDB" id="A0AAV4UEG0"/>
<comment type="caution">
    <text evidence="1">The sequence shown here is derived from an EMBL/GenBank/DDBJ whole genome shotgun (WGS) entry which is preliminary data.</text>
</comment>
<evidence type="ECO:0000313" key="1">
    <source>
        <dbReference type="EMBL" id="GIY56208.1"/>
    </source>
</evidence>
<reference evidence="1 2" key="1">
    <citation type="submission" date="2021-06" db="EMBL/GenBank/DDBJ databases">
        <title>Caerostris extrusa draft genome.</title>
        <authorList>
            <person name="Kono N."/>
            <person name="Arakawa K."/>
        </authorList>
    </citation>
    <scope>NUCLEOTIDE SEQUENCE [LARGE SCALE GENOMIC DNA]</scope>
</reference>
<accession>A0AAV4UEG0</accession>
<evidence type="ECO:0008006" key="3">
    <source>
        <dbReference type="Google" id="ProtNLM"/>
    </source>
</evidence>
<proteinExistence type="predicted"/>
<keyword evidence="2" id="KW-1185">Reference proteome</keyword>
<dbReference type="Proteomes" id="UP001054945">
    <property type="component" value="Unassembled WGS sequence"/>
</dbReference>
<sequence>MEEAFTAGPSDEMSSSRAQHFCSSLSANTCIQECIVQARCTRLITNYDEPIGLSPFAHLRRNSHALLKRSTLTFFLQNKLTVSRIKSSALIPPLPRKSPKKPTILLTSHNSNSQNENGFLRKTFQRSLKLLLHGGGIHCRPPSDGMSSSGAQHFCSALSANTCIQECIVQARCTRLITNYDEPIGLS</sequence>
<organism evidence="1 2">
    <name type="scientific">Caerostris extrusa</name>
    <name type="common">Bark spider</name>
    <name type="synonym">Caerostris bankana</name>
    <dbReference type="NCBI Taxonomy" id="172846"/>
    <lineage>
        <taxon>Eukaryota</taxon>
        <taxon>Metazoa</taxon>
        <taxon>Ecdysozoa</taxon>
        <taxon>Arthropoda</taxon>
        <taxon>Chelicerata</taxon>
        <taxon>Arachnida</taxon>
        <taxon>Araneae</taxon>
        <taxon>Araneomorphae</taxon>
        <taxon>Entelegynae</taxon>
        <taxon>Araneoidea</taxon>
        <taxon>Araneidae</taxon>
        <taxon>Caerostris</taxon>
    </lineage>
</organism>